<keyword evidence="2" id="KW-1185">Reference proteome</keyword>
<dbReference type="EMBL" id="JAUJYO010000012">
    <property type="protein sequence ID" value="KAK1301647.1"/>
    <property type="molecule type" value="Genomic_DNA"/>
</dbReference>
<reference evidence="1" key="2">
    <citation type="submission" date="2023-06" db="EMBL/GenBank/DDBJ databases">
        <authorList>
            <person name="Ma L."/>
            <person name="Liu K.-W."/>
            <person name="Li Z."/>
            <person name="Hsiao Y.-Y."/>
            <person name="Qi Y."/>
            <person name="Fu T."/>
            <person name="Tang G."/>
            <person name="Zhang D."/>
            <person name="Sun W.-H."/>
            <person name="Liu D.-K."/>
            <person name="Li Y."/>
            <person name="Chen G.-Z."/>
            <person name="Liu X.-D."/>
            <person name="Liao X.-Y."/>
            <person name="Jiang Y.-T."/>
            <person name="Yu X."/>
            <person name="Hao Y."/>
            <person name="Huang J."/>
            <person name="Zhao X.-W."/>
            <person name="Ke S."/>
            <person name="Chen Y.-Y."/>
            <person name="Wu W.-L."/>
            <person name="Hsu J.-L."/>
            <person name="Lin Y.-F."/>
            <person name="Huang M.-D."/>
            <person name="Li C.-Y."/>
            <person name="Huang L."/>
            <person name="Wang Z.-W."/>
            <person name="Zhao X."/>
            <person name="Zhong W.-Y."/>
            <person name="Peng D.-H."/>
            <person name="Ahmad S."/>
            <person name="Lan S."/>
            <person name="Zhang J.-S."/>
            <person name="Tsai W.-C."/>
            <person name="Van De Peer Y."/>
            <person name="Liu Z.-J."/>
        </authorList>
    </citation>
    <scope>NUCLEOTIDE SEQUENCE</scope>
    <source>
        <strain evidence="1">CP</strain>
        <tissue evidence="1">Leaves</tissue>
    </source>
</reference>
<organism evidence="1 2">
    <name type="scientific">Acorus calamus</name>
    <name type="common">Sweet flag</name>
    <dbReference type="NCBI Taxonomy" id="4465"/>
    <lineage>
        <taxon>Eukaryota</taxon>
        <taxon>Viridiplantae</taxon>
        <taxon>Streptophyta</taxon>
        <taxon>Embryophyta</taxon>
        <taxon>Tracheophyta</taxon>
        <taxon>Spermatophyta</taxon>
        <taxon>Magnoliopsida</taxon>
        <taxon>Liliopsida</taxon>
        <taxon>Acoraceae</taxon>
        <taxon>Acorus</taxon>
    </lineage>
</organism>
<sequence length="261" mass="27958">MTVCLGGVKAKVLVEVLTPSRTRSFADTVKLLPKVWVQVGGALGESGVGHSEGVSEGSIAGVVNEEEGAGRCMEVSITPVGTLVAPSGPSQGCQSITPTGGSVPTVGDLSWVVSLAQREALSYREAKVEGTWQYLSKDKWQENLLHVSAPSKSIPQTSEDASFSGCSPIGEASLPMGESFVLQTEVTREVEVFHPILESCLQPVHEVSALVANPVSKARNVSIVPGQRLWNRVNMNFWVHRGAIRQLKSEFFSRILEKGFS</sequence>
<evidence type="ECO:0000313" key="1">
    <source>
        <dbReference type="EMBL" id="KAK1301647.1"/>
    </source>
</evidence>
<proteinExistence type="predicted"/>
<protein>
    <submittedName>
        <fullName evidence="1">Uncharacterized protein</fullName>
    </submittedName>
</protein>
<reference evidence="1" key="1">
    <citation type="journal article" date="2023" name="Nat. Commun.">
        <title>Diploid and tetraploid genomes of Acorus and the evolution of monocots.</title>
        <authorList>
            <person name="Ma L."/>
            <person name="Liu K.W."/>
            <person name="Li Z."/>
            <person name="Hsiao Y.Y."/>
            <person name="Qi Y."/>
            <person name="Fu T."/>
            <person name="Tang G.D."/>
            <person name="Zhang D."/>
            <person name="Sun W.H."/>
            <person name="Liu D.K."/>
            <person name="Li Y."/>
            <person name="Chen G.Z."/>
            <person name="Liu X.D."/>
            <person name="Liao X.Y."/>
            <person name="Jiang Y.T."/>
            <person name="Yu X."/>
            <person name="Hao Y."/>
            <person name="Huang J."/>
            <person name="Zhao X.W."/>
            <person name="Ke S."/>
            <person name="Chen Y.Y."/>
            <person name="Wu W.L."/>
            <person name="Hsu J.L."/>
            <person name="Lin Y.F."/>
            <person name="Huang M.D."/>
            <person name="Li C.Y."/>
            <person name="Huang L."/>
            <person name="Wang Z.W."/>
            <person name="Zhao X."/>
            <person name="Zhong W.Y."/>
            <person name="Peng D.H."/>
            <person name="Ahmad S."/>
            <person name="Lan S."/>
            <person name="Zhang J.S."/>
            <person name="Tsai W.C."/>
            <person name="Van de Peer Y."/>
            <person name="Liu Z.J."/>
        </authorList>
    </citation>
    <scope>NUCLEOTIDE SEQUENCE</scope>
    <source>
        <strain evidence="1">CP</strain>
    </source>
</reference>
<accession>A0AAV9DKC8</accession>
<gene>
    <name evidence="1" type="ORF">QJS10_CPB12g00513</name>
</gene>
<dbReference type="Proteomes" id="UP001180020">
    <property type="component" value="Unassembled WGS sequence"/>
</dbReference>
<name>A0AAV9DKC8_ACOCL</name>
<comment type="caution">
    <text evidence="1">The sequence shown here is derived from an EMBL/GenBank/DDBJ whole genome shotgun (WGS) entry which is preliminary data.</text>
</comment>
<dbReference type="AlphaFoldDB" id="A0AAV9DKC8"/>
<evidence type="ECO:0000313" key="2">
    <source>
        <dbReference type="Proteomes" id="UP001180020"/>
    </source>
</evidence>